<protein>
    <submittedName>
        <fullName evidence="7">Uncharacterized protein</fullName>
    </submittedName>
</protein>
<feature type="region of interest" description="Disordered" evidence="5">
    <location>
        <begin position="325"/>
        <end position="358"/>
    </location>
</feature>
<accession>A0A2H0TXZ7</accession>
<dbReference type="InterPro" id="IPR028974">
    <property type="entry name" value="TSP_type-3_rpt"/>
</dbReference>
<evidence type="ECO:0000256" key="1">
    <source>
        <dbReference type="ARBA" id="ARBA00004613"/>
    </source>
</evidence>
<evidence type="ECO:0000256" key="4">
    <source>
        <dbReference type="ARBA" id="ARBA00022837"/>
    </source>
</evidence>
<feature type="transmembrane region" description="Helical" evidence="6">
    <location>
        <begin position="177"/>
        <end position="199"/>
    </location>
</feature>
<evidence type="ECO:0000256" key="2">
    <source>
        <dbReference type="ARBA" id="ARBA00022525"/>
    </source>
</evidence>
<comment type="caution">
    <text evidence="7">The sequence shown here is derived from an EMBL/GenBank/DDBJ whole genome shotgun (WGS) entry which is preliminary data.</text>
</comment>
<keyword evidence="6" id="KW-0472">Membrane</keyword>
<proteinExistence type="predicted"/>
<feature type="region of interest" description="Disordered" evidence="5">
    <location>
        <begin position="1"/>
        <end position="23"/>
    </location>
</feature>
<dbReference type="Gene3D" id="4.10.1080.10">
    <property type="entry name" value="TSP type-3 repeat"/>
    <property type="match status" value="1"/>
</dbReference>
<keyword evidence="4" id="KW-0106">Calcium</keyword>
<feature type="compositionally biased region" description="Polar residues" evidence="5">
    <location>
        <begin position="343"/>
        <end position="358"/>
    </location>
</feature>
<sequence length="358" mass="38262">MFDDDNNNSSTQLPSNLPIVEPDDIFSATDDTILPDANSSIQPLEPVDTAEDFAMPNNPPQPVEKPLNSALDAGVLKPKLNNEIPSPAVDDMFGGVDNNPASTLDNQNNLANFDKQPSLSPTPVKDFAVNNNYNNPTPQNNSTPDYNTVLPPPGMTPVDSQSKSVSQLSEPVGSKKVIVWIIVLAVILILGSGSAWIYFSFIKDNTNNNIFNQSTSNNTSNLDNTANNNTVVPPVEENTVIVPPFVENTQPSSIVNNDLSQQIIVGEPVDTDGDGLDDVREVGIGTDPLNWDTDGDGLSDADEVIIWKTDPLKADTDGDGFADGLEIKNGYSPTGTGKLFEPPTTTEIGINPSVTSTK</sequence>
<reference evidence="8" key="1">
    <citation type="submission" date="2017-09" db="EMBL/GenBank/DDBJ databases">
        <title>Depth-based differentiation of microbial function through sediment-hosted aquifers and enrichment of novel symbionts in the deep terrestrial subsurface.</title>
        <authorList>
            <person name="Probst A.J."/>
            <person name="Ladd B."/>
            <person name="Jarett J.K."/>
            <person name="Geller-Mcgrath D.E."/>
            <person name="Sieber C.M.K."/>
            <person name="Emerson J.B."/>
            <person name="Anantharaman K."/>
            <person name="Thomas B.C."/>
            <person name="Malmstrom R."/>
            <person name="Stieglmeier M."/>
            <person name="Klingl A."/>
            <person name="Woyke T."/>
            <person name="Ryan C.M."/>
            <person name="Banfield J.F."/>
        </authorList>
    </citation>
    <scope>NUCLEOTIDE SEQUENCE [LARGE SCALE GENOMIC DNA]</scope>
</reference>
<evidence type="ECO:0000256" key="5">
    <source>
        <dbReference type="SAM" id="MobiDB-lite"/>
    </source>
</evidence>
<gene>
    <name evidence="7" type="ORF">COU28_03370</name>
</gene>
<comment type="subcellular location">
    <subcellularLocation>
        <location evidence="1">Secreted</location>
    </subcellularLocation>
</comment>
<evidence type="ECO:0000256" key="6">
    <source>
        <dbReference type="SAM" id="Phobius"/>
    </source>
</evidence>
<dbReference type="InterPro" id="IPR059100">
    <property type="entry name" value="TSP3_bac"/>
</dbReference>
<name>A0A2H0TXZ7_9BACT</name>
<dbReference type="Pfam" id="PF18884">
    <property type="entry name" value="TSP3_bac"/>
    <property type="match status" value="3"/>
</dbReference>
<dbReference type="GO" id="GO:0005509">
    <property type="term" value="F:calcium ion binding"/>
    <property type="evidence" value="ECO:0007669"/>
    <property type="project" value="InterPro"/>
</dbReference>
<feature type="compositionally biased region" description="Polar residues" evidence="5">
    <location>
        <begin position="99"/>
        <end position="121"/>
    </location>
</feature>
<keyword evidence="3" id="KW-0732">Signal</keyword>
<dbReference type="AlphaFoldDB" id="A0A2H0TXZ7"/>
<dbReference type="Proteomes" id="UP000230852">
    <property type="component" value="Unassembled WGS sequence"/>
</dbReference>
<organism evidence="7 8">
    <name type="scientific">Candidatus Magasanikbacteria bacterium CG10_big_fil_rev_8_21_14_0_10_36_16</name>
    <dbReference type="NCBI Taxonomy" id="1974645"/>
    <lineage>
        <taxon>Bacteria</taxon>
        <taxon>Candidatus Magasanikiibacteriota</taxon>
    </lineage>
</organism>
<keyword evidence="6" id="KW-1133">Transmembrane helix</keyword>
<evidence type="ECO:0000313" key="8">
    <source>
        <dbReference type="Proteomes" id="UP000230852"/>
    </source>
</evidence>
<evidence type="ECO:0000313" key="7">
    <source>
        <dbReference type="EMBL" id="PIR78105.1"/>
    </source>
</evidence>
<keyword evidence="2" id="KW-0964">Secreted</keyword>
<feature type="region of interest" description="Disordered" evidence="5">
    <location>
        <begin position="95"/>
        <end position="125"/>
    </location>
</feature>
<evidence type="ECO:0000256" key="3">
    <source>
        <dbReference type="ARBA" id="ARBA00022729"/>
    </source>
</evidence>
<keyword evidence="6" id="KW-0812">Transmembrane</keyword>
<dbReference type="EMBL" id="PFBU01000063">
    <property type="protein sequence ID" value="PIR78105.1"/>
    <property type="molecule type" value="Genomic_DNA"/>
</dbReference>